<keyword evidence="3" id="KW-0418">Kinase</keyword>
<dbReference type="InterPro" id="IPR006597">
    <property type="entry name" value="Sel1-like"/>
</dbReference>
<reference evidence="8" key="1">
    <citation type="submission" date="2020-05" db="EMBL/GenBank/DDBJ databases">
        <title>Phylogenomic resolution of chytrid fungi.</title>
        <authorList>
            <person name="Stajich J.E."/>
            <person name="Amses K."/>
            <person name="Simmons R."/>
            <person name="Seto K."/>
            <person name="Myers J."/>
            <person name="Bonds A."/>
            <person name="Quandt C.A."/>
            <person name="Barry K."/>
            <person name="Liu P."/>
            <person name="Grigoriev I."/>
            <person name="Longcore J.E."/>
            <person name="James T.Y."/>
        </authorList>
    </citation>
    <scope>NUCLEOTIDE SEQUENCE</scope>
    <source>
        <strain evidence="8">JEL0513</strain>
    </source>
</reference>
<dbReference type="PANTHER" id="PTHR44329:SF288">
    <property type="entry name" value="MITOGEN-ACTIVATED PROTEIN KINASE KINASE KINASE 20"/>
    <property type="match status" value="1"/>
</dbReference>
<feature type="domain" description="Protein kinase" evidence="7">
    <location>
        <begin position="11"/>
        <end position="275"/>
    </location>
</feature>
<evidence type="ECO:0000256" key="4">
    <source>
        <dbReference type="ARBA" id="ARBA00022840"/>
    </source>
</evidence>
<dbReference type="Proteomes" id="UP001211907">
    <property type="component" value="Unassembled WGS sequence"/>
</dbReference>
<keyword evidence="4 5" id="KW-0067">ATP-binding</keyword>
<dbReference type="SMART" id="SM00220">
    <property type="entry name" value="S_TKc"/>
    <property type="match status" value="1"/>
</dbReference>
<dbReference type="Gene3D" id="1.25.40.10">
    <property type="entry name" value="Tetratricopeptide repeat domain"/>
    <property type="match status" value="1"/>
</dbReference>
<feature type="binding site" evidence="5">
    <location>
        <position position="38"/>
    </location>
    <ligand>
        <name>ATP</name>
        <dbReference type="ChEBI" id="CHEBI:30616"/>
    </ligand>
</feature>
<dbReference type="InterPro" id="IPR011009">
    <property type="entry name" value="Kinase-like_dom_sf"/>
</dbReference>
<dbReference type="GO" id="GO:0004674">
    <property type="term" value="F:protein serine/threonine kinase activity"/>
    <property type="evidence" value="ECO:0007669"/>
    <property type="project" value="UniProtKB-KW"/>
</dbReference>
<keyword evidence="1" id="KW-0808">Transferase</keyword>
<dbReference type="EMBL" id="JADGJH010001539">
    <property type="protein sequence ID" value="KAJ3112465.1"/>
    <property type="molecule type" value="Genomic_DNA"/>
</dbReference>
<evidence type="ECO:0000313" key="9">
    <source>
        <dbReference type="Proteomes" id="UP001211907"/>
    </source>
</evidence>
<proteinExistence type="inferred from homology"/>
<name>A0AAD5SWJ7_9FUNG</name>
<dbReference type="InterPro" id="IPR017441">
    <property type="entry name" value="Protein_kinase_ATP_BS"/>
</dbReference>
<comment type="similarity">
    <text evidence="6">Belongs to the protein kinase superfamily.</text>
</comment>
<dbReference type="SUPFAM" id="SSF81901">
    <property type="entry name" value="HCP-like"/>
    <property type="match status" value="1"/>
</dbReference>
<dbReference type="InterPro" id="IPR000719">
    <property type="entry name" value="Prot_kinase_dom"/>
</dbReference>
<dbReference type="PROSITE" id="PS50011">
    <property type="entry name" value="PROTEIN_KINASE_DOM"/>
    <property type="match status" value="1"/>
</dbReference>
<evidence type="ECO:0000259" key="7">
    <source>
        <dbReference type="PROSITE" id="PS50011"/>
    </source>
</evidence>
<dbReference type="PANTHER" id="PTHR44329">
    <property type="entry name" value="SERINE/THREONINE-PROTEIN KINASE TNNI3K-RELATED"/>
    <property type="match status" value="1"/>
</dbReference>
<dbReference type="PROSITE" id="PS00107">
    <property type="entry name" value="PROTEIN_KINASE_ATP"/>
    <property type="match status" value="1"/>
</dbReference>
<keyword evidence="9" id="KW-1185">Reference proteome</keyword>
<dbReference type="Gene3D" id="1.10.510.10">
    <property type="entry name" value="Transferase(Phosphotransferase) domain 1"/>
    <property type="match status" value="1"/>
</dbReference>
<dbReference type="InterPro" id="IPR011990">
    <property type="entry name" value="TPR-like_helical_dom_sf"/>
</dbReference>
<gene>
    <name evidence="8" type="ORF">HK100_002320</name>
</gene>
<keyword evidence="2 5" id="KW-0547">Nucleotide-binding</keyword>
<evidence type="ECO:0000256" key="3">
    <source>
        <dbReference type="ARBA" id="ARBA00022777"/>
    </source>
</evidence>
<evidence type="ECO:0000313" key="8">
    <source>
        <dbReference type="EMBL" id="KAJ3112465.1"/>
    </source>
</evidence>
<dbReference type="InterPro" id="IPR008271">
    <property type="entry name" value="Ser/Thr_kinase_AS"/>
</dbReference>
<comment type="caution">
    <text evidence="8">The sequence shown here is derived from an EMBL/GenBank/DDBJ whole genome shotgun (WGS) entry which is preliminary data.</text>
</comment>
<sequence length="434" mass="48404">MIPATAVRITESRDGLLGSGGFGAVYRGTYQGHTVAIKTVLNNANDRDKNLLSSEALIWTQLRHPGIVTLWGVWPRYPLARDLCLVLEICKSSIYHELYSDAGLPRLKQRIEWMLHISGAFEYLHSLSPPVIHADLKPDNILIDHNNNAKLTDFGLSRIQKSCYSSMKSVPRHGAIAFAPPESFDRGYIPTIAHDSYCFGMTLFEVLYREPPFFGENPDGIKDWVRDGDRPTLPTNRDAAAIPLICWNFIQQCWHQDPTHRPNFSVISATLSDWLYFNQELAATFATDNTFSSPAFDFDIIPSTMANLSLSESSVVAPKELYEQGLTYYNGNGVSQDYASAMRLFLQAGNRGYVEAQAILGVMYANGRGVPKDDKLAVEQFRKAAEQGNAFGQNNLGTMYRDGKGVLKDDKLAVEWFRKAAEQGNADGQNNLGF</sequence>
<dbReference type="AlphaFoldDB" id="A0AAD5SWJ7"/>
<keyword evidence="6" id="KW-0723">Serine/threonine-protein kinase</keyword>
<dbReference type="SUPFAM" id="SSF56112">
    <property type="entry name" value="Protein kinase-like (PK-like)"/>
    <property type="match status" value="1"/>
</dbReference>
<evidence type="ECO:0000256" key="1">
    <source>
        <dbReference type="ARBA" id="ARBA00022679"/>
    </source>
</evidence>
<evidence type="ECO:0000256" key="2">
    <source>
        <dbReference type="ARBA" id="ARBA00022741"/>
    </source>
</evidence>
<dbReference type="SMART" id="SM00671">
    <property type="entry name" value="SEL1"/>
    <property type="match status" value="3"/>
</dbReference>
<feature type="non-terminal residue" evidence="8">
    <location>
        <position position="1"/>
    </location>
</feature>
<evidence type="ECO:0000256" key="6">
    <source>
        <dbReference type="RuleBase" id="RU000304"/>
    </source>
</evidence>
<dbReference type="Pfam" id="PF08238">
    <property type="entry name" value="Sel1"/>
    <property type="match status" value="3"/>
</dbReference>
<dbReference type="GO" id="GO:0005524">
    <property type="term" value="F:ATP binding"/>
    <property type="evidence" value="ECO:0007669"/>
    <property type="project" value="UniProtKB-UniRule"/>
</dbReference>
<dbReference type="InterPro" id="IPR051681">
    <property type="entry name" value="Ser/Thr_Kinases-Pseudokinases"/>
</dbReference>
<protein>
    <recommendedName>
        <fullName evidence="7">Protein kinase domain-containing protein</fullName>
    </recommendedName>
</protein>
<dbReference type="PROSITE" id="PS00108">
    <property type="entry name" value="PROTEIN_KINASE_ST"/>
    <property type="match status" value="1"/>
</dbReference>
<accession>A0AAD5SWJ7</accession>
<evidence type="ECO:0000256" key="5">
    <source>
        <dbReference type="PROSITE-ProRule" id="PRU10141"/>
    </source>
</evidence>
<organism evidence="8 9">
    <name type="scientific">Physocladia obscura</name>
    <dbReference type="NCBI Taxonomy" id="109957"/>
    <lineage>
        <taxon>Eukaryota</taxon>
        <taxon>Fungi</taxon>
        <taxon>Fungi incertae sedis</taxon>
        <taxon>Chytridiomycota</taxon>
        <taxon>Chytridiomycota incertae sedis</taxon>
        <taxon>Chytridiomycetes</taxon>
        <taxon>Chytridiales</taxon>
        <taxon>Chytriomycetaceae</taxon>
        <taxon>Physocladia</taxon>
    </lineage>
</organism>
<dbReference type="Pfam" id="PF00069">
    <property type="entry name" value="Pkinase"/>
    <property type="match status" value="1"/>
</dbReference>